<evidence type="ECO:0000313" key="2">
    <source>
        <dbReference type="EMBL" id="MEI5993787.1"/>
    </source>
</evidence>
<dbReference type="Pfam" id="PF05043">
    <property type="entry name" value="Mga"/>
    <property type="match status" value="1"/>
</dbReference>
<dbReference type="EMBL" id="NGLE02000001">
    <property type="protein sequence ID" value="MEI5993787.1"/>
    <property type="molecule type" value="Genomic_DNA"/>
</dbReference>
<feature type="domain" description="Mga helix-turn-helix" evidence="1">
    <location>
        <begin position="89"/>
        <end position="170"/>
    </location>
</feature>
<protein>
    <recommendedName>
        <fullName evidence="1">Mga helix-turn-helix domain-containing protein</fullName>
    </recommendedName>
</protein>
<accession>A0ABU8IEH6</accession>
<name>A0ABU8IEH6_9ENTE</name>
<gene>
    <name evidence="2" type="ORF">A5880_001334</name>
</gene>
<evidence type="ECO:0000313" key="3">
    <source>
        <dbReference type="Proteomes" id="UP000195139"/>
    </source>
</evidence>
<sequence>MNKKFMKKNEANKFDLFKKIIFSTDGISIQEVINQNGDSKSTIYRYIQQINEDLALAFPDEVVRVNQKSAFLYVSLPKSMNIAYVIDYLRFYYITVSPEYTIFSAAADRNYSSLESLAQSVNLSPSYTYKTLTSLNKLLKPFNIKTAFGDESKKTNIYGNELDIRFFLFFSYWSILKGLFWPFNRSPKHFKDLPVPISTMLSPSQQTRIRYFQNITYWRILYLQEKINIDSDFLTYLLILNNGNPTIFTLNFDNVLSTEELRTEEAYFGFLARFFISDIDTAEIKKQTAQLFIDSDLPLVSSCHTLLTKLQEKYTLLMSEDDFHFFFYHLMMALIYIQYIGIDYETLQEYEERLFLLDTDTEDFSRIGKELTEFTRSFLKNDSFFKRNLSDGLLNYLVNLLYYIVDSSTKIEPLTIFCQYSKNLYTVDEIKNGLLTIFGKKIIRFTKIITEADIVISDCYEGDIANDNFFYFDNPFDPNLWKQLSSFVNSRLHNATFFK</sequence>
<keyword evidence="3" id="KW-1185">Reference proteome</keyword>
<comment type="caution">
    <text evidence="2">The sequence shown here is derived from an EMBL/GenBank/DDBJ whole genome shotgun (WGS) entry which is preliminary data.</text>
</comment>
<proteinExistence type="predicted"/>
<dbReference type="Proteomes" id="UP000195139">
    <property type="component" value="Unassembled WGS sequence"/>
</dbReference>
<organism evidence="2 3">
    <name type="scientific">Candidatus Enterococcus mansonii</name>
    <dbReference type="NCBI Taxonomy" id="1834181"/>
    <lineage>
        <taxon>Bacteria</taxon>
        <taxon>Bacillati</taxon>
        <taxon>Bacillota</taxon>
        <taxon>Bacilli</taxon>
        <taxon>Lactobacillales</taxon>
        <taxon>Enterococcaceae</taxon>
        <taxon>Enterococcus</taxon>
    </lineage>
</organism>
<reference evidence="2" key="1">
    <citation type="submission" date="2018-07" db="EMBL/GenBank/DDBJ databases">
        <title>The Genome Sequence of Enterococcus sp. DIV0659b.</title>
        <authorList>
            <consortium name="The Broad Institute Genomics Platform"/>
            <consortium name="The Broad Institute Genomic Center for Infectious Diseases"/>
            <person name="Earl A."/>
            <person name="Manson A."/>
            <person name="Schwartman J."/>
            <person name="Gilmore M."/>
            <person name="Abouelleil A."/>
            <person name="Cao P."/>
            <person name="Chapman S."/>
            <person name="Cusick C."/>
            <person name="Shea T."/>
            <person name="Young S."/>
            <person name="Neafsey D."/>
            <person name="Nusbaum C."/>
            <person name="Birren B."/>
        </authorList>
    </citation>
    <scope>NUCLEOTIDE SEQUENCE [LARGE SCALE GENOMIC DNA]</scope>
    <source>
        <strain evidence="2">4G2_DIV0659</strain>
    </source>
</reference>
<evidence type="ECO:0000259" key="1">
    <source>
        <dbReference type="Pfam" id="PF05043"/>
    </source>
</evidence>
<dbReference type="InterPro" id="IPR007737">
    <property type="entry name" value="Mga_HTH"/>
</dbReference>
<dbReference type="RefSeq" id="WP_336577017.1">
    <property type="nucleotide sequence ID" value="NZ_NGLE02000001.1"/>
</dbReference>